<dbReference type="GO" id="GO:0000184">
    <property type="term" value="P:nuclear-transcribed mRNA catabolic process, nonsense-mediated decay"/>
    <property type="evidence" value="ECO:0007669"/>
    <property type="project" value="TreeGrafter"/>
</dbReference>
<evidence type="ECO:0000256" key="1">
    <source>
        <dbReference type="ARBA" id="ARBA00022884"/>
    </source>
</evidence>
<dbReference type="PANTHER" id="PTHR47640:SF5">
    <property type="entry name" value="RRM DOMAIN-CONTAINING PROTEIN"/>
    <property type="match status" value="1"/>
</dbReference>
<proteinExistence type="predicted"/>
<dbReference type="RefSeq" id="XP_031939345.1">
    <property type="nucleotide sequence ID" value="XM_032087654.1"/>
</dbReference>
<dbReference type="InterPro" id="IPR050825">
    <property type="entry name" value="RBM42_RBP45_47-like"/>
</dbReference>
<organism evidence="2 3">
    <name type="scientific">Aspergillus pseudonomiae</name>
    <dbReference type="NCBI Taxonomy" id="1506151"/>
    <lineage>
        <taxon>Eukaryota</taxon>
        <taxon>Fungi</taxon>
        <taxon>Dikarya</taxon>
        <taxon>Ascomycota</taxon>
        <taxon>Pezizomycotina</taxon>
        <taxon>Eurotiomycetes</taxon>
        <taxon>Eurotiomycetidae</taxon>
        <taxon>Eurotiales</taxon>
        <taxon>Aspergillaceae</taxon>
        <taxon>Aspergillus</taxon>
        <taxon>Aspergillus subgen. Circumdati</taxon>
    </lineage>
</organism>
<dbReference type="PROSITE" id="PS50102">
    <property type="entry name" value="RRM"/>
    <property type="match status" value="3"/>
</dbReference>
<dbReference type="InterPro" id="IPR000504">
    <property type="entry name" value="RRM_dom"/>
</dbReference>
<gene>
    <name evidence="2" type="ORF">BDV37DRAFT_285146</name>
</gene>
<dbReference type="InterPro" id="IPR012677">
    <property type="entry name" value="Nucleotide-bd_a/b_plait_sf"/>
</dbReference>
<dbReference type="GO" id="GO:0034063">
    <property type="term" value="P:stress granule assembly"/>
    <property type="evidence" value="ECO:0007669"/>
    <property type="project" value="TreeGrafter"/>
</dbReference>
<protein>
    <submittedName>
        <fullName evidence="2">Uncharacterized protein</fullName>
    </submittedName>
</protein>
<dbReference type="GO" id="GO:0003729">
    <property type="term" value="F:mRNA binding"/>
    <property type="evidence" value="ECO:0007669"/>
    <property type="project" value="InterPro"/>
</dbReference>
<name>A0A5N6HQD4_9EURO</name>
<dbReference type="GO" id="GO:0010494">
    <property type="term" value="C:cytoplasmic stress granule"/>
    <property type="evidence" value="ECO:0007669"/>
    <property type="project" value="TreeGrafter"/>
</dbReference>
<keyword evidence="3" id="KW-1185">Reference proteome</keyword>
<dbReference type="EMBL" id="ML736793">
    <property type="protein sequence ID" value="KAE8402026.1"/>
    <property type="molecule type" value="Genomic_DNA"/>
</dbReference>
<dbReference type="SMART" id="SM00360">
    <property type="entry name" value="RRM"/>
    <property type="match status" value="3"/>
</dbReference>
<accession>A0A5N7D6J7</accession>
<keyword evidence="1" id="KW-0694">RNA-binding</keyword>
<dbReference type="OrthoDB" id="8093034at2759"/>
<dbReference type="Pfam" id="PF00076">
    <property type="entry name" value="RRM_1"/>
    <property type="match status" value="3"/>
</dbReference>
<evidence type="ECO:0000313" key="2">
    <source>
        <dbReference type="EMBL" id="KAE8402026.1"/>
    </source>
</evidence>
<sequence>MDVHLYVGNLSPRVTEYMLTETFANAGAVQHLKIIPDRNYQHGGLNYALVKYFDIQSAKTAVQTLNGLKLFDTEIQVSWANQIQQDTIDTPGQHRVIVGDLSPEVNDEVLRKAFSAFGSLSDARVIWDLQSGKSRGHGFLIFSDKTDAEQAIATMNGDWLGSRAMTVSWANQNPQGSSQNSESVSFDSIVLQAPPDQTTVHVGNLVPYCTQADLIPLFQSLGYLQGIEMHADHGYASVQLDTHEHATMAICQLHGQMVHGRPIKLVEKKRRPIK</sequence>
<dbReference type="GO" id="GO:0043488">
    <property type="term" value="P:regulation of mRNA stability"/>
    <property type="evidence" value="ECO:0007669"/>
    <property type="project" value="TreeGrafter"/>
</dbReference>
<dbReference type="AlphaFoldDB" id="A0A5N6HQD4"/>
<evidence type="ECO:0000313" key="3">
    <source>
        <dbReference type="Proteomes" id="UP000325579"/>
    </source>
</evidence>
<reference evidence="2 3" key="1">
    <citation type="submission" date="2019-04" db="EMBL/GenBank/DDBJ databases">
        <authorList>
            <consortium name="DOE Joint Genome Institute"/>
            <person name="Mondo S."/>
            <person name="Kjaerbolling I."/>
            <person name="Vesth T."/>
            <person name="Frisvad J.C."/>
            <person name="Nybo J.L."/>
            <person name="Theobald S."/>
            <person name="Kildgaard S."/>
            <person name="Isbrandt T."/>
            <person name="Kuo A."/>
            <person name="Sato A."/>
            <person name="Lyhne E.K."/>
            <person name="Kogle M.E."/>
            <person name="Wiebenga A."/>
            <person name="Kun R.S."/>
            <person name="Lubbers R.J."/>
            <person name="Makela M.R."/>
            <person name="Barry K."/>
            <person name="Chovatia M."/>
            <person name="Clum A."/>
            <person name="Daum C."/>
            <person name="Haridas S."/>
            <person name="He G."/>
            <person name="LaButti K."/>
            <person name="Lipzen A."/>
            <person name="Riley R."/>
            <person name="Salamov A."/>
            <person name="Simmons B.A."/>
            <person name="Magnuson J.K."/>
            <person name="Henrissat B."/>
            <person name="Mortensen U.H."/>
            <person name="Larsen T.O."/>
            <person name="Devries R.P."/>
            <person name="Grigoriev I.V."/>
            <person name="Machida M."/>
            <person name="Baker S.E."/>
            <person name="Andersen M.R."/>
            <person name="Cantor M.N."/>
            <person name="Hua S.X."/>
        </authorList>
    </citation>
    <scope>NUCLEOTIDE SEQUENCE [LARGE SCALE GENOMIC DNA]</scope>
    <source>
        <strain evidence="2 3">CBS 119388</strain>
    </source>
</reference>
<dbReference type="PANTHER" id="PTHR47640">
    <property type="entry name" value="TRNA SELENOCYSTEINE 1-ASSOCIATED PROTEIN 1-RELATED-RELATED"/>
    <property type="match status" value="1"/>
</dbReference>
<dbReference type="Gene3D" id="3.30.70.330">
    <property type="match status" value="3"/>
</dbReference>
<accession>A0A5N6HQD4</accession>
<dbReference type="GeneID" id="43672345"/>
<dbReference type="SUPFAM" id="SSF54928">
    <property type="entry name" value="RNA-binding domain, RBD"/>
    <property type="match status" value="3"/>
</dbReference>
<dbReference type="InterPro" id="IPR035979">
    <property type="entry name" value="RBD_domain_sf"/>
</dbReference>
<dbReference type="Proteomes" id="UP000325579">
    <property type="component" value="Unassembled WGS sequence"/>
</dbReference>